<dbReference type="PANTHER" id="PTHR30386">
    <property type="entry name" value="MEMBRANE FUSION SUBUNIT OF EMRAB-TOLC MULTIDRUG EFFLUX PUMP"/>
    <property type="match status" value="1"/>
</dbReference>
<dbReference type="InterPro" id="IPR010129">
    <property type="entry name" value="T1SS_HlyD"/>
</dbReference>
<comment type="subcellular location">
    <subcellularLocation>
        <location evidence="1 9">Cell inner membrane</location>
        <topology evidence="1 9">Single-pass membrane protein</topology>
    </subcellularLocation>
</comment>
<accession>A0A7D5ZFS8</accession>
<evidence type="ECO:0000313" key="12">
    <source>
        <dbReference type="EMBL" id="QLI81007.1"/>
    </source>
</evidence>
<dbReference type="InterPro" id="IPR058982">
    <property type="entry name" value="Beta-barrel_AprE"/>
</dbReference>
<feature type="transmembrane region" description="Helical" evidence="9">
    <location>
        <begin position="35"/>
        <end position="55"/>
    </location>
</feature>
<evidence type="ECO:0000259" key="10">
    <source>
        <dbReference type="Pfam" id="PF25994"/>
    </source>
</evidence>
<keyword evidence="3 9" id="KW-0813">Transport</keyword>
<evidence type="ECO:0000256" key="6">
    <source>
        <dbReference type="ARBA" id="ARBA00022692"/>
    </source>
</evidence>
<keyword evidence="13" id="KW-1185">Reference proteome</keyword>
<evidence type="ECO:0000256" key="3">
    <source>
        <dbReference type="ARBA" id="ARBA00022448"/>
    </source>
</evidence>
<evidence type="ECO:0000256" key="7">
    <source>
        <dbReference type="ARBA" id="ARBA00022989"/>
    </source>
</evidence>
<dbReference type="KEGG" id="cfon:HZU75_05420"/>
<gene>
    <name evidence="12" type="ORF">HZU75_05420</name>
</gene>
<dbReference type="GO" id="GO:0009306">
    <property type="term" value="P:protein secretion"/>
    <property type="evidence" value="ECO:0007669"/>
    <property type="project" value="InterPro"/>
</dbReference>
<organism evidence="12 13">
    <name type="scientific">Chitinibacter fontanus</name>
    <dbReference type="NCBI Taxonomy" id="1737446"/>
    <lineage>
        <taxon>Bacteria</taxon>
        <taxon>Pseudomonadati</taxon>
        <taxon>Pseudomonadota</taxon>
        <taxon>Betaproteobacteria</taxon>
        <taxon>Neisseriales</taxon>
        <taxon>Chitinibacteraceae</taxon>
        <taxon>Chitinibacter</taxon>
    </lineage>
</organism>
<evidence type="ECO:0000256" key="9">
    <source>
        <dbReference type="RuleBase" id="RU365093"/>
    </source>
</evidence>
<protein>
    <recommendedName>
        <fullName evidence="9">Membrane fusion protein (MFP) family protein</fullName>
    </recommendedName>
</protein>
<keyword evidence="6 9" id="KW-0812">Transmembrane</keyword>
<dbReference type="Gene3D" id="2.40.50.100">
    <property type="match status" value="1"/>
</dbReference>
<evidence type="ECO:0000256" key="1">
    <source>
        <dbReference type="ARBA" id="ARBA00004377"/>
    </source>
</evidence>
<keyword evidence="5 9" id="KW-0997">Cell inner membrane</keyword>
<evidence type="ECO:0000256" key="4">
    <source>
        <dbReference type="ARBA" id="ARBA00022475"/>
    </source>
</evidence>
<dbReference type="InterPro" id="IPR006144">
    <property type="entry name" value="Secretion_HlyD_CS"/>
</dbReference>
<dbReference type="Pfam" id="PF26002">
    <property type="entry name" value="Beta-barrel_AprE"/>
    <property type="match status" value="1"/>
</dbReference>
<evidence type="ECO:0000256" key="8">
    <source>
        <dbReference type="ARBA" id="ARBA00023136"/>
    </source>
</evidence>
<keyword evidence="8 9" id="KW-0472">Membrane</keyword>
<dbReference type="NCBIfam" id="TIGR01843">
    <property type="entry name" value="type_I_hlyD"/>
    <property type="match status" value="1"/>
</dbReference>
<keyword evidence="4 9" id="KW-1003">Cell membrane</keyword>
<dbReference type="GO" id="GO:0005886">
    <property type="term" value="C:plasma membrane"/>
    <property type="evidence" value="ECO:0007669"/>
    <property type="project" value="UniProtKB-SubCell"/>
</dbReference>
<dbReference type="Gene3D" id="2.40.30.170">
    <property type="match status" value="1"/>
</dbReference>
<dbReference type="EMBL" id="CP058952">
    <property type="protein sequence ID" value="QLI81007.1"/>
    <property type="molecule type" value="Genomic_DNA"/>
</dbReference>
<evidence type="ECO:0000256" key="2">
    <source>
        <dbReference type="ARBA" id="ARBA00009477"/>
    </source>
</evidence>
<feature type="domain" description="AprE-like long alpha-helical hairpin" evidence="10">
    <location>
        <begin position="109"/>
        <end position="290"/>
    </location>
</feature>
<dbReference type="Gene3D" id="1.10.287.1490">
    <property type="match status" value="1"/>
</dbReference>
<evidence type="ECO:0000259" key="11">
    <source>
        <dbReference type="Pfam" id="PF26002"/>
    </source>
</evidence>
<keyword evidence="7 9" id="KW-1133">Transmembrane helix</keyword>
<proteinExistence type="inferred from homology"/>
<evidence type="ECO:0000313" key="13">
    <source>
        <dbReference type="Proteomes" id="UP000510822"/>
    </source>
</evidence>
<dbReference type="InterPro" id="IPR050739">
    <property type="entry name" value="MFP"/>
</dbReference>
<reference evidence="12 13" key="1">
    <citation type="journal article" date="2016" name="Int. J. Syst. Evol. Microbiol.">
        <title>Chitinibacter fontanus sp. nov., isolated from a spring.</title>
        <authorList>
            <person name="Sheu S.Y."/>
            <person name="Li Y.S."/>
            <person name="Young C.C."/>
            <person name="Chen W.M."/>
        </authorList>
    </citation>
    <scope>NUCLEOTIDE SEQUENCE [LARGE SCALE GENOMIC DNA]</scope>
    <source>
        <strain evidence="12 13">STM-7</strain>
    </source>
</reference>
<dbReference type="PROSITE" id="PS00543">
    <property type="entry name" value="HLYD_FAMILY"/>
    <property type="match status" value="1"/>
</dbReference>
<dbReference type="AlphaFoldDB" id="A0A7D5ZFS8"/>
<dbReference type="Proteomes" id="UP000510822">
    <property type="component" value="Chromosome"/>
</dbReference>
<dbReference type="Pfam" id="PF25994">
    <property type="entry name" value="HH_AprE"/>
    <property type="match status" value="1"/>
</dbReference>
<name>A0A7D5ZFS8_9NEIS</name>
<comment type="similarity">
    <text evidence="2 9">Belongs to the membrane fusion protein (MFP) (TC 8.A.1) family.</text>
</comment>
<sequence length="446" mass="48352">MPQNNSKSIKQEDLNFLGDGAAAIYGGSTWWANSILYACGALILVGLLWACFAEIDEVTVAEGKVIPSSQVQVIQNLEGGIVASIPVKVGEVVQKGQVLMKLDEKRFSSSLGESTVKHDALTAKMARLTAEANGSAFVPPEKLLKSNPAVIEAEQQLFNSRKREIESSVSVLQSEAAQRNHEIAGMRAKLAKLESGLKLAQEEYAMSKPLAEKNVISQIDFMHLQRQISDLNGEINETRSAIPGLQSSLAETNGKIAGVYAKAKADAANELAGVKAELDATSATTVALSDRFERTTIRAPLAGVVKLIKVNTVGGVLQPGMDVMEIVPLEDNLLVEAKIRPSDIGFLRPKQEAMVKLTAYDFSIYGGLLADVETITADSIVDEAKKESYYLVRVRTRSNHLGDAKHNLPIIPGMLSTVHIKTGKKTVMQYLMKPIVKAKNEAMRER</sequence>
<dbReference type="PRINTS" id="PR01490">
    <property type="entry name" value="RTXTOXIND"/>
</dbReference>
<dbReference type="RefSeq" id="WP_180308138.1">
    <property type="nucleotide sequence ID" value="NZ_CP058952.1"/>
</dbReference>
<evidence type="ECO:0000256" key="5">
    <source>
        <dbReference type="ARBA" id="ARBA00022519"/>
    </source>
</evidence>
<dbReference type="PANTHER" id="PTHR30386:SF26">
    <property type="entry name" value="TRANSPORT PROTEIN COMB"/>
    <property type="match status" value="1"/>
</dbReference>
<feature type="domain" description="AprE-like beta-barrel" evidence="11">
    <location>
        <begin position="333"/>
        <end position="423"/>
    </location>
</feature>
<dbReference type="InterPro" id="IPR058781">
    <property type="entry name" value="HH_AprE-like"/>
</dbReference>